<name>A0A4Q8L9Q8_9GAMM</name>
<dbReference type="Pfam" id="PF20101">
    <property type="entry name" value="DUF6491"/>
    <property type="match status" value="1"/>
</dbReference>
<comment type="caution">
    <text evidence="1">The sequence shown here is derived from an EMBL/GenBank/DDBJ whole genome shotgun (WGS) entry which is preliminary data.</text>
</comment>
<evidence type="ECO:0000313" key="2">
    <source>
        <dbReference type="Proteomes" id="UP000291286"/>
    </source>
</evidence>
<accession>A0A4Q8L9Q8</accession>
<dbReference type="InterPro" id="IPR045500">
    <property type="entry name" value="DUF6491"/>
</dbReference>
<gene>
    <name evidence="1" type="ORF">EA661_17615</name>
</gene>
<protein>
    <recommendedName>
        <fullName evidence="3">Lipoprotein</fullName>
    </recommendedName>
</protein>
<organism evidence="1 2">
    <name type="scientific">Pseudoxanthomonas winnipegensis</name>
    <dbReference type="NCBI Taxonomy" id="2480810"/>
    <lineage>
        <taxon>Bacteria</taxon>
        <taxon>Pseudomonadati</taxon>
        <taxon>Pseudomonadota</taxon>
        <taxon>Gammaproteobacteria</taxon>
        <taxon>Lysobacterales</taxon>
        <taxon>Lysobacteraceae</taxon>
        <taxon>Pseudoxanthomonas</taxon>
    </lineage>
</organism>
<evidence type="ECO:0000313" key="1">
    <source>
        <dbReference type="EMBL" id="TAA25297.1"/>
    </source>
</evidence>
<dbReference type="RefSeq" id="WP_130521170.1">
    <property type="nucleotide sequence ID" value="NZ_SHMA01000009.1"/>
</dbReference>
<reference evidence="1 2" key="1">
    <citation type="submission" date="2019-02" db="EMBL/GenBank/DDBJ databases">
        <title>WGS of Pseudoxanthomonas species novum from clinical isolates.</title>
        <authorList>
            <person name="Bernier A.-M."/>
            <person name="Bernard K."/>
            <person name="Vachon A."/>
        </authorList>
    </citation>
    <scope>NUCLEOTIDE SEQUENCE [LARGE SCALE GENOMIC DNA]</scope>
    <source>
        <strain evidence="1 2">NML171202</strain>
    </source>
</reference>
<dbReference type="AlphaFoldDB" id="A0A4Q8L9Q8"/>
<dbReference type="Proteomes" id="UP000291286">
    <property type="component" value="Unassembled WGS sequence"/>
</dbReference>
<dbReference type="EMBL" id="SHMB01000009">
    <property type="protein sequence ID" value="TAA25297.1"/>
    <property type="molecule type" value="Genomic_DNA"/>
</dbReference>
<proteinExistence type="predicted"/>
<evidence type="ECO:0008006" key="3">
    <source>
        <dbReference type="Google" id="ProtNLM"/>
    </source>
</evidence>
<sequence>MSRWTSLPMLALAAALLVAGCATTGLSDSQRLALYRAHAGAPQKDLSNADRLIGWTALGDEAVAVWTRPNEAYLLDLGNSCNGLNNATTILITNLLGQVSVGMDRVTVIDRPGGFHVSCRIQSIRRLDTQAIRASEQALREARLAEREAADAGS</sequence>
<dbReference type="PROSITE" id="PS51257">
    <property type="entry name" value="PROKAR_LIPOPROTEIN"/>
    <property type="match status" value="1"/>
</dbReference>